<evidence type="ECO:0000313" key="2">
    <source>
        <dbReference type="Proteomes" id="UP000073492"/>
    </source>
</evidence>
<dbReference type="AlphaFoldDB" id="A0A139III9"/>
<accession>A0A139III9</accession>
<organism evidence="1 2">
    <name type="scientific">Pseudocercospora musae</name>
    <dbReference type="NCBI Taxonomy" id="113226"/>
    <lineage>
        <taxon>Eukaryota</taxon>
        <taxon>Fungi</taxon>
        <taxon>Dikarya</taxon>
        <taxon>Ascomycota</taxon>
        <taxon>Pezizomycotina</taxon>
        <taxon>Dothideomycetes</taxon>
        <taxon>Dothideomycetidae</taxon>
        <taxon>Mycosphaerellales</taxon>
        <taxon>Mycosphaerellaceae</taxon>
        <taxon>Pseudocercospora</taxon>
    </lineage>
</organism>
<proteinExistence type="predicted"/>
<dbReference type="Proteomes" id="UP000073492">
    <property type="component" value="Unassembled WGS sequence"/>
</dbReference>
<protein>
    <submittedName>
        <fullName evidence="1">Uncharacterized protein</fullName>
    </submittedName>
</protein>
<evidence type="ECO:0000313" key="1">
    <source>
        <dbReference type="EMBL" id="KXT14563.1"/>
    </source>
</evidence>
<dbReference type="OrthoDB" id="10455841at2759"/>
<gene>
    <name evidence="1" type="ORF">AC579_9131</name>
</gene>
<name>A0A139III9_9PEZI</name>
<comment type="caution">
    <text evidence="1">The sequence shown here is derived from an EMBL/GenBank/DDBJ whole genome shotgun (WGS) entry which is preliminary data.</text>
</comment>
<dbReference type="EMBL" id="LFZO01000079">
    <property type="protein sequence ID" value="KXT14563.1"/>
    <property type="molecule type" value="Genomic_DNA"/>
</dbReference>
<sequence length="128" mass="14052">MTQPPNFGAARAAQVALLAGEAAASPPRPRPPKTTRQFKYLEAGTLRKPKAERQPSFLQRCRTKLGEAITSHRVPEPEQEAGPSCYERLASGISGQVLQDPILNGIVTITLEEAQKRVRDDPVRHAFL</sequence>
<reference evidence="1 2" key="1">
    <citation type="submission" date="2015-07" db="EMBL/GenBank/DDBJ databases">
        <title>Comparative genomics of the Sigatoka disease complex on banana suggests a link between parallel evolutionary changes in Pseudocercospora fijiensis and Pseudocercospora eumusae and increased virulence on the banana host.</title>
        <authorList>
            <person name="Chang T.-C."/>
            <person name="Salvucci A."/>
            <person name="Crous P.W."/>
            <person name="Stergiopoulos I."/>
        </authorList>
    </citation>
    <scope>NUCLEOTIDE SEQUENCE [LARGE SCALE GENOMIC DNA]</scope>
    <source>
        <strain evidence="1 2">CBS 116634</strain>
    </source>
</reference>
<keyword evidence="2" id="KW-1185">Reference proteome</keyword>